<evidence type="ECO:0000313" key="4">
    <source>
        <dbReference type="Proteomes" id="UP000007755"/>
    </source>
</evidence>
<dbReference type="GO" id="GO:0005524">
    <property type="term" value="F:ATP binding"/>
    <property type="evidence" value="ECO:0007669"/>
    <property type="project" value="InterPro"/>
</dbReference>
<accession>F4WN13</accession>
<organism evidence="4">
    <name type="scientific">Acromyrmex echinatior</name>
    <name type="common">Panamanian leafcutter ant</name>
    <name type="synonym">Acromyrmex octospinosus echinatior</name>
    <dbReference type="NCBI Taxonomy" id="103372"/>
    <lineage>
        <taxon>Eukaryota</taxon>
        <taxon>Metazoa</taxon>
        <taxon>Ecdysozoa</taxon>
        <taxon>Arthropoda</taxon>
        <taxon>Hexapoda</taxon>
        <taxon>Insecta</taxon>
        <taxon>Pterygota</taxon>
        <taxon>Neoptera</taxon>
        <taxon>Endopterygota</taxon>
        <taxon>Hymenoptera</taxon>
        <taxon>Apocrita</taxon>
        <taxon>Aculeata</taxon>
        <taxon>Formicoidea</taxon>
        <taxon>Formicidae</taxon>
        <taxon>Myrmicinae</taxon>
        <taxon>Acromyrmex</taxon>
    </lineage>
</organism>
<dbReference type="OrthoDB" id="7615550at2759"/>
<proteinExistence type="predicted"/>
<feature type="region of interest" description="Disordered" evidence="1">
    <location>
        <begin position="1"/>
        <end position="28"/>
    </location>
</feature>
<dbReference type="EMBL" id="GL888227">
    <property type="protein sequence ID" value="EGI64410.1"/>
    <property type="molecule type" value="Genomic_DNA"/>
</dbReference>
<keyword evidence="4" id="KW-1185">Reference proteome</keyword>
<sequence>MNTRRFSEDTPQLQFKSQKPKEATNADNQIDRYISRNESIVLSEHQRLSNLPVYVKLQRVSASDQLPPILCNINLTIEPGQLCAVVGAVGSGKSSILHLLLKELNPGHRFHNPYSGLLEA</sequence>
<evidence type="ECO:0000256" key="1">
    <source>
        <dbReference type="SAM" id="MobiDB-lite"/>
    </source>
</evidence>
<dbReference type="InParanoid" id="F4WN13"/>
<dbReference type="InterPro" id="IPR027417">
    <property type="entry name" value="P-loop_NTPase"/>
</dbReference>
<reference evidence="3" key="1">
    <citation type="submission" date="2011-02" db="EMBL/GenBank/DDBJ databases">
        <title>The genome of the leaf-cutting ant Acromyrmex echinatior suggests key adaptations to social evolution and fungus farming.</title>
        <authorList>
            <person name="Nygaard S."/>
            <person name="Zhang G."/>
        </authorList>
    </citation>
    <scope>NUCLEOTIDE SEQUENCE</scope>
</reference>
<dbReference type="GO" id="GO:0016887">
    <property type="term" value="F:ATP hydrolysis activity"/>
    <property type="evidence" value="ECO:0007669"/>
    <property type="project" value="InterPro"/>
</dbReference>
<evidence type="ECO:0000313" key="3">
    <source>
        <dbReference type="EMBL" id="EGI64410.1"/>
    </source>
</evidence>
<dbReference type="AlphaFoldDB" id="F4WN13"/>
<feature type="compositionally biased region" description="Basic and acidic residues" evidence="1">
    <location>
        <begin position="19"/>
        <end position="28"/>
    </location>
</feature>
<dbReference type="Gene3D" id="3.40.50.300">
    <property type="entry name" value="P-loop containing nucleotide triphosphate hydrolases"/>
    <property type="match status" value="1"/>
</dbReference>
<gene>
    <name evidence="3" type="ORF">G5I_07151</name>
</gene>
<name>F4WN13_ACREC</name>
<feature type="domain" description="ABC transporter" evidence="2">
    <location>
        <begin position="72"/>
        <end position="106"/>
    </location>
</feature>
<protein>
    <submittedName>
        <fullName evidence="3">Canalicular multispecific organic anion transporter 1</fullName>
    </submittedName>
</protein>
<dbReference type="Proteomes" id="UP000007755">
    <property type="component" value="Unassembled WGS sequence"/>
</dbReference>
<dbReference type="Pfam" id="PF00005">
    <property type="entry name" value="ABC_tran"/>
    <property type="match status" value="1"/>
</dbReference>
<dbReference type="SUPFAM" id="SSF52540">
    <property type="entry name" value="P-loop containing nucleoside triphosphate hydrolases"/>
    <property type="match status" value="1"/>
</dbReference>
<evidence type="ECO:0000259" key="2">
    <source>
        <dbReference type="Pfam" id="PF00005"/>
    </source>
</evidence>
<dbReference type="InterPro" id="IPR003439">
    <property type="entry name" value="ABC_transporter-like_ATP-bd"/>
</dbReference>